<sequence length="54" mass="5938">MDNGQIEYLTGFGSKDIVARGNIGLVCFDARSQPVIKTSHDETHSTSLTIDERI</sequence>
<organism evidence="1 2">
    <name type="scientific">Polyplosphaeria fusca</name>
    <dbReference type="NCBI Taxonomy" id="682080"/>
    <lineage>
        <taxon>Eukaryota</taxon>
        <taxon>Fungi</taxon>
        <taxon>Dikarya</taxon>
        <taxon>Ascomycota</taxon>
        <taxon>Pezizomycotina</taxon>
        <taxon>Dothideomycetes</taxon>
        <taxon>Pleosporomycetidae</taxon>
        <taxon>Pleosporales</taxon>
        <taxon>Tetraplosphaeriaceae</taxon>
        <taxon>Polyplosphaeria</taxon>
    </lineage>
</organism>
<reference evidence="1" key="1">
    <citation type="journal article" date="2020" name="Stud. Mycol.">
        <title>101 Dothideomycetes genomes: a test case for predicting lifestyles and emergence of pathogens.</title>
        <authorList>
            <person name="Haridas S."/>
            <person name="Albert R."/>
            <person name="Binder M."/>
            <person name="Bloem J."/>
            <person name="Labutti K."/>
            <person name="Salamov A."/>
            <person name="Andreopoulos B."/>
            <person name="Baker S."/>
            <person name="Barry K."/>
            <person name="Bills G."/>
            <person name="Bluhm B."/>
            <person name="Cannon C."/>
            <person name="Castanera R."/>
            <person name="Culley D."/>
            <person name="Daum C."/>
            <person name="Ezra D."/>
            <person name="Gonzalez J."/>
            <person name="Henrissat B."/>
            <person name="Kuo A."/>
            <person name="Liang C."/>
            <person name="Lipzen A."/>
            <person name="Lutzoni F."/>
            <person name="Magnuson J."/>
            <person name="Mondo S."/>
            <person name="Nolan M."/>
            <person name="Ohm R."/>
            <person name="Pangilinan J."/>
            <person name="Park H.-J."/>
            <person name="Ramirez L."/>
            <person name="Alfaro M."/>
            <person name="Sun H."/>
            <person name="Tritt A."/>
            <person name="Yoshinaga Y."/>
            <person name="Zwiers L.-H."/>
            <person name="Turgeon B."/>
            <person name="Goodwin S."/>
            <person name="Spatafora J."/>
            <person name="Crous P."/>
            <person name="Grigoriev I."/>
        </authorList>
    </citation>
    <scope>NUCLEOTIDE SEQUENCE</scope>
    <source>
        <strain evidence="1">CBS 125425</strain>
    </source>
</reference>
<dbReference type="AlphaFoldDB" id="A0A9P4UYI9"/>
<gene>
    <name evidence="1" type="ORF">EJ04DRAFT_514606</name>
</gene>
<accession>A0A9P4UYI9</accession>
<keyword evidence="2" id="KW-1185">Reference proteome</keyword>
<protein>
    <submittedName>
        <fullName evidence="1">Uncharacterized protein</fullName>
    </submittedName>
</protein>
<dbReference type="EMBL" id="ML996196">
    <property type="protein sequence ID" value="KAF2731429.1"/>
    <property type="molecule type" value="Genomic_DNA"/>
</dbReference>
<evidence type="ECO:0000313" key="2">
    <source>
        <dbReference type="Proteomes" id="UP000799444"/>
    </source>
</evidence>
<comment type="caution">
    <text evidence="1">The sequence shown here is derived from an EMBL/GenBank/DDBJ whole genome shotgun (WGS) entry which is preliminary data.</text>
</comment>
<dbReference type="OrthoDB" id="1668230at2759"/>
<evidence type="ECO:0000313" key="1">
    <source>
        <dbReference type="EMBL" id="KAF2731429.1"/>
    </source>
</evidence>
<name>A0A9P4UYI9_9PLEO</name>
<dbReference type="Proteomes" id="UP000799444">
    <property type="component" value="Unassembled WGS sequence"/>
</dbReference>
<proteinExistence type="predicted"/>